<dbReference type="Proteomes" id="UP001281614">
    <property type="component" value="Unassembled WGS sequence"/>
</dbReference>
<dbReference type="EMBL" id="VYYT01000086">
    <property type="protein sequence ID" value="KAK2771090.1"/>
    <property type="molecule type" value="Genomic_DNA"/>
</dbReference>
<proteinExistence type="predicted"/>
<reference evidence="1" key="1">
    <citation type="submission" date="2023-02" db="EMBL/GenBank/DDBJ databases">
        <title>Colletotrichum kahawae CIFC_Que2 genome sequencing and assembly.</title>
        <authorList>
            <person name="Baroncelli R."/>
        </authorList>
    </citation>
    <scope>NUCLEOTIDE SEQUENCE</scope>
    <source>
        <strain evidence="1">CIFC_Que2</strain>
    </source>
</reference>
<protein>
    <submittedName>
        <fullName evidence="1">Uncharacterized protein</fullName>
    </submittedName>
</protein>
<gene>
    <name evidence="1" type="ORF">CKAH01_14468</name>
</gene>
<sequence>MLLSLGSQSLILPKRSACRRELLLLLERDLYGLSLLFCPECIALHPPELSWTIGRNAEYRQTFGDSRPCVQRHQRLRPNWEPSPWLPENINYERIRVAIAQHESNVRYPDDYLPLLRNRSSYRGFAEPGCSRPEIRHSGEFVVSGGRIVLCACTKLKTCGSLFTGGWINAEKSTFLFLLGRTADLSHCCAHMTWQRKYPFLFNPGLIETPESASFQANVQLSNMQVKVFGRMETCNFCHTSYTYCVLNGGMQVDLVSYKGLGEGKTTTDPRWQSHQWYGSEIPLQNISQHRLAIVPGLGSEWTQF</sequence>
<dbReference type="AlphaFoldDB" id="A0AAD9YLS9"/>
<organism evidence="1 2">
    <name type="scientific">Colletotrichum kahawae</name>
    <name type="common">Coffee berry disease fungus</name>
    <dbReference type="NCBI Taxonomy" id="34407"/>
    <lineage>
        <taxon>Eukaryota</taxon>
        <taxon>Fungi</taxon>
        <taxon>Dikarya</taxon>
        <taxon>Ascomycota</taxon>
        <taxon>Pezizomycotina</taxon>
        <taxon>Sordariomycetes</taxon>
        <taxon>Hypocreomycetidae</taxon>
        <taxon>Glomerellales</taxon>
        <taxon>Glomerellaceae</taxon>
        <taxon>Colletotrichum</taxon>
        <taxon>Colletotrichum gloeosporioides species complex</taxon>
    </lineage>
</organism>
<name>A0AAD9YLS9_COLKA</name>
<keyword evidence="2" id="KW-1185">Reference proteome</keyword>
<evidence type="ECO:0000313" key="2">
    <source>
        <dbReference type="Proteomes" id="UP001281614"/>
    </source>
</evidence>
<comment type="caution">
    <text evidence="1">The sequence shown here is derived from an EMBL/GenBank/DDBJ whole genome shotgun (WGS) entry which is preliminary data.</text>
</comment>
<evidence type="ECO:0000313" key="1">
    <source>
        <dbReference type="EMBL" id="KAK2771090.1"/>
    </source>
</evidence>
<accession>A0AAD9YLS9</accession>